<dbReference type="Pfam" id="PF00043">
    <property type="entry name" value="GST_C"/>
    <property type="match status" value="1"/>
</dbReference>
<dbReference type="InterPro" id="IPR036249">
    <property type="entry name" value="Thioredoxin-like_sf"/>
</dbReference>
<dbReference type="EMBL" id="SNZR01000013">
    <property type="protein sequence ID" value="TDR89935.1"/>
    <property type="molecule type" value="Genomic_DNA"/>
</dbReference>
<dbReference type="InterPro" id="IPR034345">
    <property type="entry name" value="Gtt2-like_N"/>
</dbReference>
<dbReference type="SUPFAM" id="SSF52833">
    <property type="entry name" value="Thioredoxin-like"/>
    <property type="match status" value="1"/>
</dbReference>
<dbReference type="PANTHER" id="PTHR44051:SF8">
    <property type="entry name" value="GLUTATHIONE S-TRANSFERASE GSTA"/>
    <property type="match status" value="1"/>
</dbReference>
<evidence type="ECO:0000259" key="1">
    <source>
        <dbReference type="PROSITE" id="PS50404"/>
    </source>
</evidence>
<proteinExistence type="predicted"/>
<dbReference type="CDD" id="cd03051">
    <property type="entry name" value="GST_N_GTT2_like"/>
    <property type="match status" value="1"/>
</dbReference>
<dbReference type="InterPro" id="IPR004046">
    <property type="entry name" value="GST_C"/>
</dbReference>
<dbReference type="RefSeq" id="WP_133770939.1">
    <property type="nucleotide sequence ID" value="NZ_SNZR01000013.1"/>
</dbReference>
<dbReference type="GO" id="GO:0016740">
    <property type="term" value="F:transferase activity"/>
    <property type="evidence" value="ECO:0007669"/>
    <property type="project" value="UniProtKB-KW"/>
</dbReference>
<accession>A0A4R7BYV0</accession>
<dbReference type="InterPro" id="IPR036282">
    <property type="entry name" value="Glutathione-S-Trfase_C_sf"/>
</dbReference>
<dbReference type="PANTHER" id="PTHR44051">
    <property type="entry name" value="GLUTATHIONE S-TRANSFERASE-RELATED"/>
    <property type="match status" value="1"/>
</dbReference>
<dbReference type="SFLD" id="SFLDG00358">
    <property type="entry name" value="Main_(cytGST)"/>
    <property type="match status" value="1"/>
</dbReference>
<sequence>MKLYDGGRAPNPRRVRVFLAEKGISVPLEQVDIARREHQSAAFTALNPLQRIPSLVLDDGTVISESIAICRYFEALQPEPALFGRDPVEAGLVEMWQRRLEFELLMGVAAVFRHTHPAMAELEVPQVPEWAEANRPRVQRFLALLDQHLEGRTFILGDYFSVADITGLIAIDFMRLPKIAVPEELANVRAWHARLAARPSAAA</sequence>
<comment type="caution">
    <text evidence="3">The sequence shown here is derived from an EMBL/GenBank/DDBJ whole genome shotgun (WGS) entry which is preliminary data.</text>
</comment>
<feature type="domain" description="GST N-terminal" evidence="1">
    <location>
        <begin position="1"/>
        <end position="81"/>
    </location>
</feature>
<dbReference type="InterPro" id="IPR034346">
    <property type="entry name" value="Gtt2-like_C"/>
</dbReference>
<dbReference type="PROSITE" id="PS50404">
    <property type="entry name" value="GST_NTER"/>
    <property type="match status" value="1"/>
</dbReference>
<name>A0A4R7BYV0_9HYPH</name>
<organism evidence="3 4">
    <name type="scientific">Enterovirga rhinocerotis</name>
    <dbReference type="NCBI Taxonomy" id="1339210"/>
    <lineage>
        <taxon>Bacteria</taxon>
        <taxon>Pseudomonadati</taxon>
        <taxon>Pseudomonadota</taxon>
        <taxon>Alphaproteobacteria</taxon>
        <taxon>Hyphomicrobiales</taxon>
        <taxon>Methylobacteriaceae</taxon>
        <taxon>Enterovirga</taxon>
    </lineage>
</organism>
<keyword evidence="4" id="KW-1185">Reference proteome</keyword>
<dbReference type="CDD" id="cd03182">
    <property type="entry name" value="GST_C_GTT2_like"/>
    <property type="match status" value="1"/>
</dbReference>
<dbReference type="Pfam" id="PF13409">
    <property type="entry name" value="GST_N_2"/>
    <property type="match status" value="1"/>
</dbReference>
<dbReference type="Gene3D" id="3.40.30.10">
    <property type="entry name" value="Glutaredoxin"/>
    <property type="match status" value="1"/>
</dbReference>
<evidence type="ECO:0000313" key="3">
    <source>
        <dbReference type="EMBL" id="TDR89935.1"/>
    </source>
</evidence>
<evidence type="ECO:0000259" key="2">
    <source>
        <dbReference type="PROSITE" id="PS50405"/>
    </source>
</evidence>
<dbReference type="SFLD" id="SFLDS00019">
    <property type="entry name" value="Glutathione_Transferase_(cytos"/>
    <property type="match status" value="1"/>
</dbReference>
<dbReference type="SUPFAM" id="SSF47616">
    <property type="entry name" value="GST C-terminal domain-like"/>
    <property type="match status" value="1"/>
</dbReference>
<dbReference type="OrthoDB" id="5293590at2"/>
<feature type="domain" description="GST C-terminal" evidence="2">
    <location>
        <begin position="86"/>
        <end position="203"/>
    </location>
</feature>
<reference evidence="3 4" key="1">
    <citation type="submission" date="2019-03" db="EMBL/GenBank/DDBJ databases">
        <title>Genomic Encyclopedia of Type Strains, Phase IV (KMG-IV): sequencing the most valuable type-strain genomes for metagenomic binning, comparative biology and taxonomic classification.</title>
        <authorList>
            <person name="Goeker M."/>
        </authorList>
    </citation>
    <scope>NUCLEOTIDE SEQUENCE [LARGE SCALE GENOMIC DNA]</scope>
    <source>
        <strain evidence="3 4">DSM 25903</strain>
    </source>
</reference>
<dbReference type="AlphaFoldDB" id="A0A4R7BYV0"/>
<evidence type="ECO:0000313" key="4">
    <source>
        <dbReference type="Proteomes" id="UP000295122"/>
    </source>
</evidence>
<dbReference type="Gene3D" id="1.20.1050.10">
    <property type="match status" value="1"/>
</dbReference>
<dbReference type="InterPro" id="IPR004045">
    <property type="entry name" value="Glutathione_S-Trfase_N"/>
</dbReference>
<protein>
    <submittedName>
        <fullName evidence="3">Glutathione S-transferase</fullName>
    </submittedName>
</protein>
<dbReference type="InterPro" id="IPR040079">
    <property type="entry name" value="Glutathione_S-Trfase"/>
</dbReference>
<keyword evidence="3" id="KW-0808">Transferase</keyword>
<dbReference type="PROSITE" id="PS50405">
    <property type="entry name" value="GST_CTER"/>
    <property type="match status" value="1"/>
</dbReference>
<gene>
    <name evidence="3" type="ORF">EV668_2771</name>
</gene>
<dbReference type="Proteomes" id="UP000295122">
    <property type="component" value="Unassembled WGS sequence"/>
</dbReference>
<dbReference type="InterPro" id="IPR010987">
    <property type="entry name" value="Glutathione-S-Trfase_C-like"/>
</dbReference>